<comment type="caution">
    <text evidence="2">The sequence shown here is derived from an EMBL/GenBank/DDBJ whole genome shotgun (WGS) entry which is preliminary data.</text>
</comment>
<evidence type="ECO:0000313" key="2">
    <source>
        <dbReference type="EMBL" id="EDN83383.1"/>
    </source>
</evidence>
<proteinExistence type="predicted"/>
<reference evidence="2 3" key="1">
    <citation type="submission" date="2007-04" db="EMBL/GenBank/DDBJ databases">
        <authorList>
            <person name="Fulton L."/>
            <person name="Clifton S."/>
            <person name="Fulton B."/>
            <person name="Xu J."/>
            <person name="Minx P."/>
            <person name="Pepin K.H."/>
            <person name="Johnson M."/>
            <person name="Thiruvilangam P."/>
            <person name="Bhonagiri V."/>
            <person name="Nash W.E."/>
            <person name="Mardis E.R."/>
            <person name="Wilson R.K."/>
        </authorList>
    </citation>
    <scope>NUCLEOTIDE SEQUENCE [LARGE SCALE GENOMIC DNA]</scope>
    <source>
        <strain evidence="2 3">L2-32</strain>
    </source>
</reference>
<name>A7A3A0_BIFAD</name>
<dbReference type="AlphaFoldDB" id="A7A3A0"/>
<protein>
    <submittedName>
        <fullName evidence="2">Uncharacterized protein</fullName>
    </submittedName>
</protein>
<evidence type="ECO:0000313" key="3">
    <source>
        <dbReference type="Proteomes" id="UP000003773"/>
    </source>
</evidence>
<dbReference type="HOGENOM" id="CLU_3363524_0_0_11"/>
<feature type="compositionally biased region" description="Polar residues" evidence="1">
    <location>
        <begin position="1"/>
        <end position="16"/>
    </location>
</feature>
<dbReference type="EMBL" id="AAXD02000018">
    <property type="protein sequence ID" value="EDN83383.1"/>
    <property type="molecule type" value="Genomic_DNA"/>
</dbReference>
<gene>
    <name evidence="2" type="ORF">BIFADO_00289</name>
</gene>
<reference evidence="2 3" key="2">
    <citation type="submission" date="2007-05" db="EMBL/GenBank/DDBJ databases">
        <title>Draft genome sequence of Bifidobacterium adolescentis (L2-32).</title>
        <authorList>
            <person name="Sudarsanam P."/>
            <person name="Ley R."/>
            <person name="Guruge J."/>
            <person name="Turnbaugh P.J."/>
            <person name="Mahowald M."/>
            <person name="Liep D."/>
            <person name="Gordon J."/>
        </authorList>
    </citation>
    <scope>NUCLEOTIDE SEQUENCE [LARGE SCALE GENOMIC DNA]</scope>
    <source>
        <strain evidence="2 3">L2-32</strain>
    </source>
</reference>
<evidence type="ECO:0000256" key="1">
    <source>
        <dbReference type="SAM" id="MobiDB-lite"/>
    </source>
</evidence>
<dbReference type="Proteomes" id="UP000003773">
    <property type="component" value="Unassembled WGS sequence"/>
</dbReference>
<accession>A7A3A0</accession>
<organism evidence="2 3">
    <name type="scientific">Bifidobacterium adolescentis L2-32</name>
    <dbReference type="NCBI Taxonomy" id="411481"/>
    <lineage>
        <taxon>Bacteria</taxon>
        <taxon>Bacillati</taxon>
        <taxon>Actinomycetota</taxon>
        <taxon>Actinomycetes</taxon>
        <taxon>Bifidobacteriales</taxon>
        <taxon>Bifidobacteriaceae</taxon>
        <taxon>Bifidobacterium</taxon>
    </lineage>
</organism>
<sequence length="35" mass="3707">MRRIRTVTTGKPSAPTQDGHAASASEGMGYWIDAS</sequence>
<feature type="region of interest" description="Disordered" evidence="1">
    <location>
        <begin position="1"/>
        <end position="35"/>
    </location>
</feature>